<evidence type="ECO:0000313" key="3">
    <source>
        <dbReference type="Proteomes" id="UP000460272"/>
    </source>
</evidence>
<evidence type="ECO:0000313" key="2">
    <source>
        <dbReference type="EMBL" id="TVZ05525.1"/>
    </source>
</evidence>
<keyword evidence="1" id="KW-0472">Membrane</keyword>
<organism evidence="2 3">
    <name type="scientific">Trebonia kvetii</name>
    <dbReference type="NCBI Taxonomy" id="2480626"/>
    <lineage>
        <taxon>Bacteria</taxon>
        <taxon>Bacillati</taxon>
        <taxon>Actinomycetota</taxon>
        <taxon>Actinomycetes</taxon>
        <taxon>Streptosporangiales</taxon>
        <taxon>Treboniaceae</taxon>
        <taxon>Trebonia</taxon>
    </lineage>
</organism>
<keyword evidence="1" id="KW-1133">Transmembrane helix</keyword>
<keyword evidence="3" id="KW-1185">Reference proteome</keyword>
<keyword evidence="1" id="KW-0812">Transmembrane</keyword>
<sequence length="372" mass="39908">MPAPADALEVVCALRLGWYLAEVRGRNRPAGPQPPGNEFSRRGSHFLPLRIERSAAEQRAEAQAVLCKLAGDLQVDTVLVNGQQQSRTAVIERMARVLAAAEPETPAAVAAWDALSAAIYQLDAHAQDTLAAQSDMRAAAYQLGRGLAEAYWALDPDAACAPLMPQCWAFLLGEQRCQELARLAGRLSGYFNPYCAPAVAGTLRLWQSVASDQEWRKGAQDHLYRQLRRWYELLILGQDPSTLIPPYALLKDWRAAFHAARALWIQIVTAAISIGLVIALITLILSGSANAVLKAIFGVVGVVGLSAASIQAGLKTTAQGLLSRLRQDAYTDLVASAVAEAPGKPGARSPHRAVVAEVRKRTLTTVGDAAVP</sequence>
<accession>A0A6P2C4V2</accession>
<feature type="transmembrane region" description="Helical" evidence="1">
    <location>
        <begin position="291"/>
        <end position="314"/>
    </location>
</feature>
<feature type="transmembrane region" description="Helical" evidence="1">
    <location>
        <begin position="263"/>
        <end position="285"/>
    </location>
</feature>
<dbReference type="Proteomes" id="UP000460272">
    <property type="component" value="Unassembled WGS sequence"/>
</dbReference>
<protein>
    <submittedName>
        <fullName evidence="2">Uncharacterized protein</fullName>
    </submittedName>
</protein>
<comment type="caution">
    <text evidence="2">The sequence shown here is derived from an EMBL/GenBank/DDBJ whole genome shotgun (WGS) entry which is preliminary data.</text>
</comment>
<dbReference type="RefSeq" id="WP_145853226.1">
    <property type="nucleotide sequence ID" value="NZ_RPFW01000002.1"/>
</dbReference>
<evidence type="ECO:0000256" key="1">
    <source>
        <dbReference type="SAM" id="Phobius"/>
    </source>
</evidence>
<dbReference type="EMBL" id="RPFW01000002">
    <property type="protein sequence ID" value="TVZ05525.1"/>
    <property type="molecule type" value="Genomic_DNA"/>
</dbReference>
<proteinExistence type="predicted"/>
<dbReference type="AlphaFoldDB" id="A0A6P2C4V2"/>
<gene>
    <name evidence="2" type="ORF">EAS64_13415</name>
</gene>
<reference evidence="2 3" key="1">
    <citation type="submission" date="2018-11" db="EMBL/GenBank/DDBJ databases">
        <title>Trebonia kvetii gen.nov., sp.nov., a novel acidophilic actinobacterium, and proposal of the new actinobacterial family Treboniaceae fam. nov.</title>
        <authorList>
            <person name="Rapoport D."/>
            <person name="Sagova-Mareckova M."/>
            <person name="Sedlacek I."/>
            <person name="Provaznik J."/>
            <person name="Kralova S."/>
            <person name="Pavlinic D."/>
            <person name="Benes V."/>
            <person name="Kopecky J."/>
        </authorList>
    </citation>
    <scope>NUCLEOTIDE SEQUENCE [LARGE SCALE GENOMIC DNA]</scope>
    <source>
        <strain evidence="2 3">15Tr583</strain>
    </source>
</reference>
<name>A0A6P2C4V2_9ACTN</name>
<dbReference type="OrthoDB" id="9852005at2"/>